<comment type="caution">
    <text evidence="2">The sequence shown here is derived from an EMBL/GenBank/DDBJ whole genome shotgun (WGS) entry which is preliminary data.</text>
</comment>
<name>A0A829D0K5_LEPIR</name>
<protein>
    <submittedName>
        <fullName evidence="2">Uncharacterized protein</fullName>
    </submittedName>
</protein>
<organism evidence="2 3">
    <name type="scientific">Leptospira interrogans str. 2002000626</name>
    <dbReference type="NCBI Taxonomy" id="996803"/>
    <lineage>
        <taxon>Bacteria</taxon>
        <taxon>Pseudomonadati</taxon>
        <taxon>Spirochaetota</taxon>
        <taxon>Spirochaetia</taxon>
        <taxon>Leptospirales</taxon>
        <taxon>Leptospiraceae</taxon>
        <taxon>Leptospira</taxon>
    </lineage>
</organism>
<proteinExistence type="predicted"/>
<evidence type="ECO:0000313" key="2">
    <source>
        <dbReference type="EMBL" id="EMY02690.1"/>
    </source>
</evidence>
<evidence type="ECO:0000313" key="3">
    <source>
        <dbReference type="Proteomes" id="UP000012329"/>
    </source>
</evidence>
<reference evidence="2 3" key="1">
    <citation type="submission" date="2013-02" db="EMBL/GenBank/DDBJ databases">
        <authorList>
            <person name="Harkins D.M."/>
            <person name="Durkin A.S."/>
            <person name="Brinkac L.M."/>
            <person name="Haft D.H."/>
            <person name="Selengut J.D."/>
            <person name="Sanka R."/>
            <person name="DePew J."/>
            <person name="Purushe J."/>
            <person name="Whelen A.C."/>
            <person name="Vinetz J.M."/>
            <person name="Sutton G.G."/>
            <person name="Nierman W.C."/>
            <person name="Fouts D.E."/>
        </authorList>
    </citation>
    <scope>NUCLEOTIDE SEQUENCE [LARGE SCALE GENOMIC DNA]</scope>
    <source>
        <strain evidence="2 3">2002000626</strain>
    </source>
</reference>
<keyword evidence="1" id="KW-0812">Transmembrane</keyword>
<gene>
    <name evidence="2" type="ORF">LEP1GSC029_2947</name>
</gene>
<evidence type="ECO:0000256" key="1">
    <source>
        <dbReference type="SAM" id="Phobius"/>
    </source>
</evidence>
<feature type="transmembrane region" description="Helical" evidence="1">
    <location>
        <begin position="49"/>
        <end position="72"/>
    </location>
</feature>
<accession>A0A829D0K5</accession>
<keyword evidence="1" id="KW-1133">Transmembrane helix</keyword>
<dbReference type="AlphaFoldDB" id="A0A829D0K5"/>
<dbReference type="EMBL" id="AFJL02000226">
    <property type="protein sequence ID" value="EMY02690.1"/>
    <property type="molecule type" value="Genomic_DNA"/>
</dbReference>
<sequence length="111" mass="12878">MILPSYSNLWELPQIDSDHPDNTKNFYRDFEFDSIFKTRISGIFMTKKIILLFILLMILLETGCNTVIIRAWTPPYKSRPVHEIRVLLGKVEGDLQIRGEGVISVYDATIF</sequence>
<dbReference type="Proteomes" id="UP000012329">
    <property type="component" value="Unassembled WGS sequence"/>
</dbReference>
<keyword evidence="1" id="KW-0472">Membrane</keyword>